<evidence type="ECO:0008006" key="4">
    <source>
        <dbReference type="Google" id="ProtNLM"/>
    </source>
</evidence>
<name>A0A926KRZ4_9BACL</name>
<gene>
    <name evidence="2" type="ORF">ICC18_22430</name>
</gene>
<proteinExistence type="predicted"/>
<feature type="compositionally biased region" description="Basic and acidic residues" evidence="1">
    <location>
        <begin position="48"/>
        <end position="65"/>
    </location>
</feature>
<reference evidence="2" key="1">
    <citation type="submission" date="2020-09" db="EMBL/GenBank/DDBJ databases">
        <title>Draft Genome Sequence of Paenibacillus sp. WST5.</title>
        <authorList>
            <person name="Bao Z."/>
        </authorList>
    </citation>
    <scope>NUCLEOTIDE SEQUENCE</scope>
    <source>
        <strain evidence="2">WST5</strain>
    </source>
</reference>
<evidence type="ECO:0000313" key="2">
    <source>
        <dbReference type="EMBL" id="MBD0382875.1"/>
    </source>
</evidence>
<dbReference type="Proteomes" id="UP000650466">
    <property type="component" value="Unassembled WGS sequence"/>
</dbReference>
<accession>A0A926KRZ4</accession>
<feature type="region of interest" description="Disordered" evidence="1">
    <location>
        <begin position="33"/>
        <end position="65"/>
    </location>
</feature>
<evidence type="ECO:0000256" key="1">
    <source>
        <dbReference type="SAM" id="MobiDB-lite"/>
    </source>
</evidence>
<evidence type="ECO:0000313" key="3">
    <source>
        <dbReference type="Proteomes" id="UP000650466"/>
    </source>
</evidence>
<dbReference type="AlphaFoldDB" id="A0A926KRZ4"/>
<comment type="caution">
    <text evidence="2">The sequence shown here is derived from an EMBL/GenBank/DDBJ whole genome shotgun (WGS) entry which is preliminary data.</text>
</comment>
<dbReference type="PROSITE" id="PS51257">
    <property type="entry name" value="PROKAR_LIPOPROTEIN"/>
    <property type="match status" value="1"/>
</dbReference>
<dbReference type="EMBL" id="JACVVD010000009">
    <property type="protein sequence ID" value="MBD0382875.1"/>
    <property type="molecule type" value="Genomic_DNA"/>
</dbReference>
<dbReference type="RefSeq" id="WP_188176672.1">
    <property type="nucleotide sequence ID" value="NZ_JACVVD010000009.1"/>
</dbReference>
<organism evidence="2 3">
    <name type="scientific">Paenibacillus sedimenti</name>
    <dbReference type="NCBI Taxonomy" id="2770274"/>
    <lineage>
        <taxon>Bacteria</taxon>
        <taxon>Bacillati</taxon>
        <taxon>Bacillota</taxon>
        <taxon>Bacilli</taxon>
        <taxon>Bacillales</taxon>
        <taxon>Paenibacillaceae</taxon>
        <taxon>Paenibacillus</taxon>
    </lineage>
</organism>
<sequence length="363" mass="41640">MMMFRGERRSALLMLGVMLFACTGCTSEKEPQTKEMLAATSTASALQEEPRQPKKEHRSRFVPEEVREGDKVAGLTVRSVKVGQTPMYHVIMELDGELKMTGSYFRGPNEVYFYPDEATIERIPQVAGTKSPWTERYRFEFAEGKKDLGEALLGKAEVVTKSYTLRYVPDTDSQKGLLENGQSYLVLGDLKLSFEHERRMQDVAKPISIRVMERFHELSAEQESNALKSGWNEYRWKGMKVQLDTLNLWHPNREKPYVGGLIGNHAEVLRTETVQKDGLDLFYLKVERDRYDEKTMSYNGEMNYEYWLIAVYENASASRLSEARQIALTLVLTSEKEELPGAKAQLLELAKTWSLPPEDFFTT</sequence>
<keyword evidence="3" id="KW-1185">Reference proteome</keyword>
<protein>
    <recommendedName>
        <fullName evidence="4">Lipoprotein</fullName>
    </recommendedName>
</protein>